<accession>A0A024TH98</accession>
<evidence type="ECO:0000313" key="2">
    <source>
        <dbReference type="EMBL" id="ETV93369.1"/>
    </source>
</evidence>
<proteinExistence type="predicted"/>
<gene>
    <name evidence="2" type="ORF">H310_12632</name>
</gene>
<dbReference type="VEuPathDB" id="FungiDB:H310_12632"/>
<reference evidence="2" key="1">
    <citation type="submission" date="2013-12" db="EMBL/GenBank/DDBJ databases">
        <title>The Genome Sequence of Aphanomyces invadans NJM9701.</title>
        <authorList>
            <consortium name="The Broad Institute Genomics Platform"/>
            <person name="Russ C."/>
            <person name="Tyler B."/>
            <person name="van West P."/>
            <person name="Dieguez-Uribeondo J."/>
            <person name="Young S.K."/>
            <person name="Zeng Q."/>
            <person name="Gargeya S."/>
            <person name="Fitzgerald M."/>
            <person name="Abouelleil A."/>
            <person name="Alvarado L."/>
            <person name="Chapman S.B."/>
            <person name="Gainer-Dewar J."/>
            <person name="Goldberg J."/>
            <person name="Griggs A."/>
            <person name="Gujja S."/>
            <person name="Hansen M."/>
            <person name="Howarth C."/>
            <person name="Imamovic A."/>
            <person name="Ireland A."/>
            <person name="Larimer J."/>
            <person name="McCowan C."/>
            <person name="Murphy C."/>
            <person name="Pearson M."/>
            <person name="Poon T.W."/>
            <person name="Priest M."/>
            <person name="Roberts A."/>
            <person name="Saif S."/>
            <person name="Shea T."/>
            <person name="Sykes S."/>
            <person name="Wortman J."/>
            <person name="Nusbaum C."/>
            <person name="Birren B."/>
        </authorList>
    </citation>
    <scope>NUCLEOTIDE SEQUENCE [LARGE SCALE GENOMIC DNA]</scope>
    <source>
        <strain evidence="2">NJM9701</strain>
    </source>
</reference>
<dbReference type="EMBL" id="KI913992">
    <property type="protein sequence ID" value="ETV93369.1"/>
    <property type="molecule type" value="Genomic_DNA"/>
</dbReference>
<dbReference type="RefSeq" id="XP_008878005.1">
    <property type="nucleotide sequence ID" value="XM_008879783.1"/>
</dbReference>
<organism evidence="2">
    <name type="scientific">Aphanomyces invadans</name>
    <dbReference type="NCBI Taxonomy" id="157072"/>
    <lineage>
        <taxon>Eukaryota</taxon>
        <taxon>Sar</taxon>
        <taxon>Stramenopiles</taxon>
        <taxon>Oomycota</taxon>
        <taxon>Saprolegniomycetes</taxon>
        <taxon>Saprolegniales</taxon>
        <taxon>Verrucalvaceae</taxon>
        <taxon>Aphanomyces</taxon>
    </lineage>
</organism>
<name>A0A024TH98_9STRA</name>
<dbReference type="GeneID" id="20089682"/>
<protein>
    <submittedName>
        <fullName evidence="2">Uncharacterized protein</fullName>
    </submittedName>
</protein>
<feature type="region of interest" description="Disordered" evidence="1">
    <location>
        <begin position="29"/>
        <end position="52"/>
    </location>
</feature>
<sequence length="101" mass="11313">MYAADGGIHTSWDIHDGRAALTSSFYFTDGSSLSTPSPRHEREPPRLHEFPPSLRRRHRRCADDADWLHGHGAAPSGLLTSTRHVDVVVSSACFRRRHTPI</sequence>
<evidence type="ECO:0000256" key="1">
    <source>
        <dbReference type="SAM" id="MobiDB-lite"/>
    </source>
</evidence>
<feature type="compositionally biased region" description="Basic and acidic residues" evidence="1">
    <location>
        <begin position="38"/>
        <end position="49"/>
    </location>
</feature>
<dbReference type="AlphaFoldDB" id="A0A024TH98"/>